<protein>
    <submittedName>
        <fullName evidence="1">FG-GAP repeat protein</fullName>
    </submittedName>
</protein>
<gene>
    <name evidence="1" type="ORF">CLCOL_22170</name>
</gene>
<dbReference type="RefSeq" id="WP_061859018.1">
    <property type="nucleotide sequence ID" value="NZ_LTBB01000013.1"/>
</dbReference>
<dbReference type="SUPFAM" id="SSF69318">
    <property type="entry name" value="Integrin alpha N-terminal domain"/>
    <property type="match status" value="1"/>
</dbReference>
<comment type="caution">
    <text evidence="1">The sequence shown here is derived from an EMBL/GenBank/DDBJ whole genome shotgun (WGS) entry which is preliminary data.</text>
</comment>
<sequence>MYNFYFRENVVRPMIVSYAVGDVNGDRILDNIYLTGIKTATSPFVQNITLVIQDGRTGRFTRIPLEENAGYNPRLFLGDFTGNGVDDILISIDSGGSGAMMYHYIYSFTNNNPRLLFDFNAYNEQYKYEVTYMNNYKVQVISEENNTKYIIDISLKGEDYLNEIYDENGNLKNPIRGFVNPISSLQPVDFDGNGVYELLAYQRIAGRYNADALGYVQNILKWEYNKFILDNQYVAIFGTEE</sequence>
<evidence type="ECO:0000313" key="1">
    <source>
        <dbReference type="EMBL" id="KYH28083.1"/>
    </source>
</evidence>
<evidence type="ECO:0000313" key="2">
    <source>
        <dbReference type="Proteomes" id="UP000075374"/>
    </source>
</evidence>
<name>A0A151AKC7_9CLOT</name>
<proteinExistence type="predicted"/>
<dbReference type="STRING" id="1121305.CLCOL_22170"/>
<dbReference type="EMBL" id="LTBB01000013">
    <property type="protein sequence ID" value="KYH28083.1"/>
    <property type="molecule type" value="Genomic_DNA"/>
</dbReference>
<dbReference type="PATRIC" id="fig|1121305.3.peg.2220"/>
<dbReference type="AlphaFoldDB" id="A0A151AKC7"/>
<organism evidence="1 2">
    <name type="scientific">Clostridium colicanis DSM 13634</name>
    <dbReference type="NCBI Taxonomy" id="1121305"/>
    <lineage>
        <taxon>Bacteria</taxon>
        <taxon>Bacillati</taxon>
        <taxon>Bacillota</taxon>
        <taxon>Clostridia</taxon>
        <taxon>Eubacteriales</taxon>
        <taxon>Clostridiaceae</taxon>
        <taxon>Clostridium</taxon>
    </lineage>
</organism>
<keyword evidence="2" id="KW-1185">Reference proteome</keyword>
<dbReference type="InterPro" id="IPR028994">
    <property type="entry name" value="Integrin_alpha_N"/>
</dbReference>
<dbReference type="Proteomes" id="UP000075374">
    <property type="component" value="Unassembled WGS sequence"/>
</dbReference>
<reference evidence="1 2" key="1">
    <citation type="submission" date="2016-02" db="EMBL/GenBank/DDBJ databases">
        <title>Genome sequence of Clostridium colicanis DSM 13634.</title>
        <authorList>
            <person name="Poehlein A."/>
            <person name="Daniel R."/>
        </authorList>
    </citation>
    <scope>NUCLEOTIDE SEQUENCE [LARGE SCALE GENOMIC DNA]</scope>
    <source>
        <strain evidence="1 2">DSM 13634</strain>
    </source>
</reference>
<accession>A0A151AKC7</accession>